<keyword evidence="2" id="KW-0812">Transmembrane</keyword>
<dbReference type="Proteomes" id="UP000464178">
    <property type="component" value="Chromosome"/>
</dbReference>
<dbReference type="RefSeq" id="WP_162665858.1">
    <property type="nucleotide sequence ID" value="NZ_LR593886.1"/>
</dbReference>
<proteinExistence type="predicted"/>
<dbReference type="AlphaFoldDB" id="A0A6P2CP29"/>
<keyword evidence="4" id="KW-1185">Reference proteome</keyword>
<feature type="transmembrane region" description="Helical" evidence="2">
    <location>
        <begin position="117"/>
        <end position="135"/>
    </location>
</feature>
<organism evidence="3 4">
    <name type="scientific">Gemmata massiliana</name>
    <dbReference type="NCBI Taxonomy" id="1210884"/>
    <lineage>
        <taxon>Bacteria</taxon>
        <taxon>Pseudomonadati</taxon>
        <taxon>Planctomycetota</taxon>
        <taxon>Planctomycetia</taxon>
        <taxon>Gemmatales</taxon>
        <taxon>Gemmataceae</taxon>
        <taxon>Gemmata</taxon>
    </lineage>
</organism>
<evidence type="ECO:0000313" key="4">
    <source>
        <dbReference type="Proteomes" id="UP000464178"/>
    </source>
</evidence>
<evidence type="ECO:0000313" key="3">
    <source>
        <dbReference type="EMBL" id="VTR90768.1"/>
    </source>
</evidence>
<protein>
    <submittedName>
        <fullName evidence="3">Uncharacterized protein</fullName>
    </submittedName>
</protein>
<accession>A0A6P2CP29</accession>
<feature type="transmembrane region" description="Helical" evidence="2">
    <location>
        <begin position="147"/>
        <end position="174"/>
    </location>
</feature>
<gene>
    <name evidence="3" type="ORF">SOIL9_69460</name>
</gene>
<keyword evidence="2" id="KW-0472">Membrane</keyword>
<evidence type="ECO:0000256" key="1">
    <source>
        <dbReference type="SAM" id="MobiDB-lite"/>
    </source>
</evidence>
<feature type="transmembrane region" description="Helical" evidence="2">
    <location>
        <begin position="47"/>
        <end position="69"/>
    </location>
</feature>
<keyword evidence="2" id="KW-1133">Transmembrane helix</keyword>
<evidence type="ECO:0000256" key="2">
    <source>
        <dbReference type="SAM" id="Phobius"/>
    </source>
</evidence>
<dbReference type="KEGG" id="gms:SOIL9_69460"/>
<name>A0A6P2CP29_9BACT</name>
<sequence length="198" mass="21589">MSRDPRDDYYDNDPDRAERERGSDDGRSERDSRVVEKARAKVGAPGMFLILNGLFGLVVVAVLSVPLVFQPEMVVKAGRDLAVQQPPGPDRQNLEQQMDEAEKEIQQNRTALQIKNLVQLGILALGNLLAIVGGFRMRGLGSYGLSMAGAIASLIPILTGCCCTGTVFGLWSLIVLLQPDVKAGFAARRRAAYSPDRY</sequence>
<feature type="region of interest" description="Disordered" evidence="1">
    <location>
        <begin position="1"/>
        <end position="33"/>
    </location>
</feature>
<dbReference type="EMBL" id="LR593886">
    <property type="protein sequence ID" value="VTR90768.1"/>
    <property type="molecule type" value="Genomic_DNA"/>
</dbReference>
<reference evidence="3 4" key="1">
    <citation type="submission" date="2019-05" db="EMBL/GenBank/DDBJ databases">
        <authorList>
            <consortium name="Science for Life Laboratories"/>
        </authorList>
    </citation>
    <scope>NUCLEOTIDE SEQUENCE [LARGE SCALE GENOMIC DNA]</scope>
    <source>
        <strain evidence="3">Soil9</strain>
    </source>
</reference>